<dbReference type="GO" id="GO:0006302">
    <property type="term" value="P:double-strand break repair"/>
    <property type="evidence" value="ECO:0007669"/>
    <property type="project" value="UniProtKB-ARBA"/>
</dbReference>
<dbReference type="Proteomes" id="UP000234323">
    <property type="component" value="Unassembled WGS sequence"/>
</dbReference>
<organism evidence="3 4">
    <name type="scientific">Rhizophagus irregularis</name>
    <dbReference type="NCBI Taxonomy" id="588596"/>
    <lineage>
        <taxon>Eukaryota</taxon>
        <taxon>Fungi</taxon>
        <taxon>Fungi incertae sedis</taxon>
        <taxon>Mucoromycota</taxon>
        <taxon>Glomeromycotina</taxon>
        <taxon>Glomeromycetes</taxon>
        <taxon>Glomerales</taxon>
        <taxon>Glomeraceae</taxon>
        <taxon>Rhizophagus</taxon>
    </lineage>
</organism>
<comment type="caution">
    <text evidence="3">The sequence shown here is derived from an EMBL/GenBank/DDBJ whole genome shotgun (WGS) entry which is preliminary data.</text>
</comment>
<accession>A0A2I1GTV6</accession>
<dbReference type="VEuPathDB" id="FungiDB:RhiirFUN_005924"/>
<evidence type="ECO:0000313" key="4">
    <source>
        <dbReference type="Proteomes" id="UP000234323"/>
    </source>
</evidence>
<dbReference type="InterPro" id="IPR012296">
    <property type="entry name" value="Nuclease_put_TT1808"/>
</dbReference>
<dbReference type="VEuPathDB" id="FungiDB:RhiirA1_490430"/>
<dbReference type="PANTHER" id="PTHR34107:SF1">
    <property type="entry name" value="SLL0198 PROTEIN"/>
    <property type="match status" value="1"/>
</dbReference>
<feature type="compositionally biased region" description="Basic and acidic residues" evidence="1">
    <location>
        <begin position="1"/>
        <end position="20"/>
    </location>
</feature>
<dbReference type="VEuPathDB" id="FungiDB:FUN_003788"/>
<dbReference type="InterPro" id="IPR011335">
    <property type="entry name" value="Restrct_endonuc-II-like"/>
</dbReference>
<dbReference type="AlphaFoldDB" id="A0A2I1GTV6"/>
<dbReference type="CDD" id="cd06260">
    <property type="entry name" value="DUF820-like"/>
    <property type="match status" value="1"/>
</dbReference>
<gene>
    <name evidence="3" type="ORF">RhiirA4_529119</name>
</gene>
<dbReference type="SUPFAM" id="SSF52980">
    <property type="entry name" value="Restriction endonuclease-like"/>
    <property type="match status" value="1"/>
</dbReference>
<reference evidence="3 4" key="1">
    <citation type="submission" date="2015-10" db="EMBL/GenBank/DDBJ databases">
        <title>Genome analyses suggest a sexual origin of heterokaryosis in a supposedly ancient asexual fungus.</title>
        <authorList>
            <person name="Ropars J."/>
            <person name="Sedzielewska K."/>
            <person name="Noel J."/>
            <person name="Charron P."/>
            <person name="Farinelli L."/>
            <person name="Marton T."/>
            <person name="Kruger M."/>
            <person name="Pelin A."/>
            <person name="Brachmann A."/>
            <person name="Corradi N."/>
        </authorList>
    </citation>
    <scope>NUCLEOTIDE SEQUENCE [LARGE SCALE GENOMIC DNA]</scope>
    <source>
        <strain evidence="3 4">A4</strain>
    </source>
</reference>
<evidence type="ECO:0000259" key="2">
    <source>
        <dbReference type="PROSITE" id="PS00028"/>
    </source>
</evidence>
<dbReference type="EMBL" id="LLXI01000806">
    <property type="protein sequence ID" value="PKY49964.1"/>
    <property type="molecule type" value="Genomic_DNA"/>
</dbReference>
<dbReference type="Pfam" id="PF05685">
    <property type="entry name" value="Uma2"/>
    <property type="match status" value="1"/>
</dbReference>
<feature type="domain" description="C2H2-type" evidence="2">
    <location>
        <begin position="264"/>
        <end position="285"/>
    </location>
</feature>
<dbReference type="InterPro" id="IPR013087">
    <property type="entry name" value="Znf_C2H2_type"/>
</dbReference>
<dbReference type="PROSITE" id="PS00028">
    <property type="entry name" value="ZINC_FINGER_C2H2_1"/>
    <property type="match status" value="1"/>
</dbReference>
<feature type="region of interest" description="Disordered" evidence="1">
    <location>
        <begin position="1"/>
        <end position="34"/>
    </location>
</feature>
<evidence type="ECO:0000256" key="1">
    <source>
        <dbReference type="SAM" id="MobiDB-lite"/>
    </source>
</evidence>
<dbReference type="PANTHER" id="PTHR34107">
    <property type="entry name" value="SLL0198 PROTEIN-RELATED"/>
    <property type="match status" value="1"/>
</dbReference>
<keyword evidence="4" id="KW-1185">Reference proteome</keyword>
<dbReference type="OrthoDB" id="88517at2759"/>
<proteinExistence type="predicted"/>
<evidence type="ECO:0000313" key="3">
    <source>
        <dbReference type="EMBL" id="PKY49964.1"/>
    </source>
</evidence>
<name>A0A2I1GTV6_9GLOM</name>
<sequence>MTQKRKLIDSVKLADSENSAKRKKFTNSGNSKSKRKKFDINNIDFSRTFSLEEFELIKDHIKNNHPNFELVGGKLVSIPYSPIVYEAIVHEISRQLGNWNINNAKNGVVTTSKGGFDFNVSGSQKIRAPDITFTSANIYRSLDEEQLWSFNGQPFTPLFVVEVANLKKKEVEKEIDTKFKKEYFASGTSVELGWLFDPLNRIIWVYKRNKNGEPYRRSQLWEDLEGGKILPGFTLELWPINDIVAQEIDYEEDSDDDDDDEKVCPYCKAIIKDASQMVKHIQNKHN</sequence>
<dbReference type="InterPro" id="IPR008538">
    <property type="entry name" value="Uma2"/>
</dbReference>
<dbReference type="Gene3D" id="3.90.1570.10">
    <property type="entry name" value="tt1808, chain A"/>
    <property type="match status" value="1"/>
</dbReference>
<protein>
    <recommendedName>
        <fullName evidence="2">C2H2-type domain-containing protein</fullName>
    </recommendedName>
</protein>